<name>A0A7X0NI58_9GAMM</name>
<evidence type="ECO:0000313" key="1">
    <source>
        <dbReference type="EMBL" id="MBB6543903.1"/>
    </source>
</evidence>
<dbReference type="Gene3D" id="3.40.30.10">
    <property type="entry name" value="Glutaredoxin"/>
    <property type="match status" value="1"/>
</dbReference>
<sequence>MVAELFFIYDSHCPWSYTATPLVKAIKQAFPDIELHLWHCARYEGDEQIGSKTLDQAEQDSNTVFTPEYKHQLKNAADSTIAANLLAWVANKMPSDALSLLSAIQKQHFEQGNPLKVADDFDDIITQFKLSAPAKVLKHDKFTKDAEFVLGYIEEIQEVIGTKAIPALLLAVNDDLILLNHNLYLKDPSAIVEAVKLELAK</sequence>
<keyword evidence="2" id="KW-1185">Reference proteome</keyword>
<dbReference type="SUPFAM" id="SSF52833">
    <property type="entry name" value="Thioredoxin-like"/>
    <property type="match status" value="1"/>
</dbReference>
<proteinExistence type="predicted"/>
<keyword evidence="1" id="KW-0413">Isomerase</keyword>
<reference evidence="1 2" key="1">
    <citation type="submission" date="2020-08" db="EMBL/GenBank/DDBJ databases">
        <title>Genomic Encyclopedia of Type Strains, Phase IV (KMG-IV): sequencing the most valuable type-strain genomes for metagenomic binning, comparative biology and taxonomic classification.</title>
        <authorList>
            <person name="Goeker M."/>
        </authorList>
    </citation>
    <scope>NUCLEOTIDE SEQUENCE [LARGE SCALE GENOMIC DNA]</scope>
    <source>
        <strain evidence="1 2">DSM 26287</strain>
    </source>
</reference>
<organism evidence="1 2">
    <name type="scientific">Thalassotalea piscium</name>
    <dbReference type="NCBI Taxonomy" id="1230533"/>
    <lineage>
        <taxon>Bacteria</taxon>
        <taxon>Pseudomonadati</taxon>
        <taxon>Pseudomonadota</taxon>
        <taxon>Gammaproteobacteria</taxon>
        <taxon>Alteromonadales</taxon>
        <taxon>Colwelliaceae</taxon>
        <taxon>Thalassotalea</taxon>
    </lineage>
</organism>
<comment type="caution">
    <text evidence="1">The sequence shown here is derived from an EMBL/GenBank/DDBJ whole genome shotgun (WGS) entry which is preliminary data.</text>
</comment>
<protein>
    <submittedName>
        <fullName evidence="1">Protein-disulfide isomerase-like protein with CxxC motif</fullName>
    </submittedName>
</protein>
<gene>
    <name evidence="1" type="ORF">HNQ55_002427</name>
</gene>
<dbReference type="InterPro" id="IPR036249">
    <property type="entry name" value="Thioredoxin-like_sf"/>
</dbReference>
<accession>A0A7X0NI58</accession>
<dbReference type="AlphaFoldDB" id="A0A7X0NI58"/>
<dbReference type="Proteomes" id="UP000537141">
    <property type="component" value="Unassembled WGS sequence"/>
</dbReference>
<dbReference type="GO" id="GO:0016853">
    <property type="term" value="F:isomerase activity"/>
    <property type="evidence" value="ECO:0007669"/>
    <property type="project" value="UniProtKB-KW"/>
</dbReference>
<dbReference type="RefSeq" id="WP_184424677.1">
    <property type="nucleotide sequence ID" value="NZ_AP027362.1"/>
</dbReference>
<dbReference type="EMBL" id="JACHHU010000021">
    <property type="protein sequence ID" value="MBB6543903.1"/>
    <property type="molecule type" value="Genomic_DNA"/>
</dbReference>
<evidence type="ECO:0000313" key="2">
    <source>
        <dbReference type="Proteomes" id="UP000537141"/>
    </source>
</evidence>